<dbReference type="InterPro" id="IPR056906">
    <property type="entry name" value="ORF2/G2P_dom"/>
</dbReference>
<organism evidence="2">
    <name type="scientific">Dulem virus 231</name>
    <dbReference type="NCBI Taxonomy" id="3145708"/>
    <lineage>
        <taxon>Viruses</taxon>
        <taxon>Monodnaviria</taxon>
        <taxon>Sangervirae</taxon>
        <taxon>Phixviricota</taxon>
        <taxon>Malgrandaviricetes</taxon>
        <taxon>Petitvirales</taxon>
        <taxon>Microviridae</taxon>
        <taxon>Microvirus</taxon>
    </lineage>
</organism>
<dbReference type="EMBL" id="PP511335">
    <property type="protein sequence ID" value="XCD03263.1"/>
    <property type="molecule type" value="Genomic_DNA"/>
</dbReference>
<evidence type="ECO:0000313" key="2">
    <source>
        <dbReference type="EMBL" id="XCD03263.1"/>
    </source>
</evidence>
<dbReference type="Pfam" id="PF23343">
    <property type="entry name" value="REP_ORF2-G2P"/>
    <property type="match status" value="1"/>
</dbReference>
<name>A0AAU8ATR4_9VIRU</name>
<protein>
    <submittedName>
        <fullName evidence="2">Replication initiator protein</fullName>
    </submittedName>
</protein>
<accession>A0AAU8ATR4</accession>
<evidence type="ECO:0000259" key="1">
    <source>
        <dbReference type="Pfam" id="PF23343"/>
    </source>
</evidence>
<proteinExistence type="predicted"/>
<reference evidence="2" key="1">
    <citation type="submission" date="2024-03" db="EMBL/GenBank/DDBJ databases">
        <title>Diverse circular DNA viruses in blood, oral, and fecal samples of captive lemurs.</title>
        <authorList>
            <person name="Paietta E.N."/>
            <person name="Kraberger S."/>
            <person name="Lund M.C."/>
            <person name="Custer J.M."/>
            <person name="Vargas K.M."/>
            <person name="Ehmke E.E."/>
            <person name="Yoder A.D."/>
            <person name="Varsani A."/>
        </authorList>
    </citation>
    <scope>NUCLEOTIDE SEQUENCE</scope>
    <source>
        <strain evidence="2">Duke_18_36</strain>
    </source>
</reference>
<sequence>MPLINPLSKCLSPKRIVNPYTHESMTVPCGKCQACVLAKNSRYSFQCDLESYSSKHTLFVTLTYANRYIPRATIVDSIERPFGNDLVDRETGEILGNCDLSEIEKERLLDKFYLFGDVPYLRKTDLQLFFKRFRYYVAKRLPKEKVRYFACGEYGPVHFRPHYHLLLFLQSDEALQISSKAIFEAWRFGRCDVQLSKGGCSSYVASYVNSSCTVPKVFKMSSTRPFCVHSQKLGQGFLEGQRTKVYQSTPREFIKRSIVFNGKYKEFDVWRSAYSYFFPKCKGYADKTSCERTYSYGLYDTARRLFPDAKTAYELAKEIAAYIYYFHGSRETYLPDIFGECSEYGSLSRLDNYFYDPLIQFYSIDSEEMCRYVHRIYNELLTSKHFLYFVCDSTSLSEQKRKLKLIDEFYKELDYLHLKDFFESQQLFYESDLIGDEDLMTDQWENSYYPYFYDNVYLDLSIYKKQPVYRMFDTNVKKLFQDRIKHKKLNDLNKIFFEKDNN</sequence>
<feature type="domain" description="Replication-associated protein ORF2/G2P" evidence="1">
    <location>
        <begin position="122"/>
        <end position="209"/>
    </location>
</feature>